<gene>
    <name evidence="2" type="ORF">ACIGXA_19015</name>
</gene>
<accession>A0ABW8C840</accession>
<evidence type="ECO:0000313" key="3">
    <source>
        <dbReference type="Proteomes" id="UP001614394"/>
    </source>
</evidence>
<protein>
    <recommendedName>
        <fullName evidence="4">Secreted protein</fullName>
    </recommendedName>
</protein>
<evidence type="ECO:0008006" key="4">
    <source>
        <dbReference type="Google" id="ProtNLM"/>
    </source>
</evidence>
<keyword evidence="1" id="KW-0472">Membrane</keyword>
<reference evidence="2 3" key="1">
    <citation type="submission" date="2024-10" db="EMBL/GenBank/DDBJ databases">
        <title>The Natural Products Discovery Center: Release of the First 8490 Sequenced Strains for Exploring Actinobacteria Biosynthetic Diversity.</title>
        <authorList>
            <person name="Kalkreuter E."/>
            <person name="Kautsar S.A."/>
            <person name="Yang D."/>
            <person name="Bader C.D."/>
            <person name="Teijaro C.N."/>
            <person name="Fluegel L."/>
            <person name="Davis C.M."/>
            <person name="Simpson J.R."/>
            <person name="Lauterbach L."/>
            <person name="Steele A.D."/>
            <person name="Gui C."/>
            <person name="Meng S."/>
            <person name="Li G."/>
            <person name="Viehrig K."/>
            <person name="Ye F."/>
            <person name="Su P."/>
            <person name="Kiefer A.F."/>
            <person name="Nichols A."/>
            <person name="Cepeda A.J."/>
            <person name="Yan W."/>
            <person name="Fan B."/>
            <person name="Jiang Y."/>
            <person name="Adhikari A."/>
            <person name="Zheng C.-J."/>
            <person name="Schuster L."/>
            <person name="Cowan T.M."/>
            <person name="Smanski M.J."/>
            <person name="Chevrette M.G."/>
            <person name="De Carvalho L.P.S."/>
            <person name="Shen B."/>
        </authorList>
    </citation>
    <scope>NUCLEOTIDE SEQUENCE [LARGE SCALE GENOMIC DNA]</scope>
    <source>
        <strain evidence="2 3">NPDC053399</strain>
    </source>
</reference>
<dbReference type="EMBL" id="JBITYG010000005">
    <property type="protein sequence ID" value="MFI9102607.1"/>
    <property type="molecule type" value="Genomic_DNA"/>
</dbReference>
<keyword evidence="1" id="KW-0812">Transmembrane</keyword>
<feature type="transmembrane region" description="Helical" evidence="1">
    <location>
        <begin position="6"/>
        <end position="25"/>
    </location>
</feature>
<name>A0ABW8C840_9ACTN</name>
<keyword evidence="1" id="KW-1133">Transmembrane helix</keyword>
<evidence type="ECO:0000256" key="1">
    <source>
        <dbReference type="SAM" id="Phobius"/>
    </source>
</evidence>
<dbReference type="Proteomes" id="UP001614394">
    <property type="component" value="Unassembled WGS sequence"/>
</dbReference>
<proteinExistence type="predicted"/>
<comment type="caution">
    <text evidence="2">The sequence shown here is derived from an EMBL/GenBank/DDBJ whole genome shotgun (WGS) entry which is preliminary data.</text>
</comment>
<keyword evidence="3" id="KW-1185">Reference proteome</keyword>
<evidence type="ECO:0000313" key="2">
    <source>
        <dbReference type="EMBL" id="MFI9102607.1"/>
    </source>
</evidence>
<sequence length="42" mass="4503">MVYTIILGIVIVALGIASVVATFWSEGSPIAIRRRHRHNGAG</sequence>
<organism evidence="2 3">
    <name type="scientific">Streptomyces fildesensis</name>
    <dbReference type="NCBI Taxonomy" id="375757"/>
    <lineage>
        <taxon>Bacteria</taxon>
        <taxon>Bacillati</taxon>
        <taxon>Actinomycetota</taxon>
        <taxon>Actinomycetes</taxon>
        <taxon>Kitasatosporales</taxon>
        <taxon>Streptomycetaceae</taxon>
        <taxon>Streptomyces</taxon>
    </lineage>
</organism>
<dbReference type="RefSeq" id="WP_269276532.1">
    <property type="nucleotide sequence ID" value="NZ_JAAIKO010000014.1"/>
</dbReference>